<feature type="region of interest" description="Disordered" evidence="2">
    <location>
        <begin position="195"/>
        <end position="244"/>
    </location>
</feature>
<feature type="coiled-coil region" evidence="1">
    <location>
        <begin position="257"/>
        <end position="323"/>
    </location>
</feature>
<reference evidence="3 4" key="1">
    <citation type="submission" date="2015-04" db="EMBL/GenBank/DDBJ databases">
        <title>Genome sequence of Ceratocystis platani, a major pathogen of plane trees.</title>
        <authorList>
            <person name="Belbahri L."/>
        </authorList>
    </citation>
    <scope>NUCLEOTIDE SEQUENCE [LARGE SCALE GENOMIC DNA]</scope>
    <source>
        <strain evidence="3 4">CFO</strain>
    </source>
</reference>
<keyword evidence="4" id="KW-1185">Reference proteome</keyword>
<feature type="region of interest" description="Disordered" evidence="2">
    <location>
        <begin position="154"/>
        <end position="173"/>
    </location>
</feature>
<accession>A0A0F8CXF8</accession>
<dbReference type="AlphaFoldDB" id="A0A0F8CXF8"/>
<dbReference type="OrthoDB" id="5357075at2759"/>
<protein>
    <submittedName>
        <fullName evidence="3">Uncharacterized protein</fullName>
    </submittedName>
</protein>
<evidence type="ECO:0000256" key="2">
    <source>
        <dbReference type="SAM" id="MobiDB-lite"/>
    </source>
</evidence>
<proteinExistence type="predicted"/>
<keyword evidence="1" id="KW-0175">Coiled coil</keyword>
<dbReference type="Proteomes" id="UP000034841">
    <property type="component" value="Unassembled WGS sequence"/>
</dbReference>
<name>A0A0F8CXF8_CERFI</name>
<evidence type="ECO:0000256" key="1">
    <source>
        <dbReference type="SAM" id="Coils"/>
    </source>
</evidence>
<evidence type="ECO:0000313" key="3">
    <source>
        <dbReference type="EMBL" id="KKF95352.1"/>
    </source>
</evidence>
<dbReference type="EMBL" id="LBBL01000100">
    <property type="protein sequence ID" value="KKF95352.1"/>
    <property type="molecule type" value="Genomic_DNA"/>
</dbReference>
<feature type="compositionally biased region" description="Low complexity" evidence="2">
    <location>
        <begin position="195"/>
        <end position="211"/>
    </location>
</feature>
<comment type="caution">
    <text evidence="3">The sequence shown here is derived from an EMBL/GenBank/DDBJ whole genome shotgun (WGS) entry which is preliminary data.</text>
</comment>
<gene>
    <name evidence="3" type="ORF">CFO_g2293</name>
</gene>
<sequence length="396" mass="44506">MSVSYQQPPSLGQDDLVALFSRTLTLNPNMAAQLAASMENPAMPLALPTTFASQHYIHSTTSAATDAAAAARPPRHHMSNDARLRAYGIDPNSLSPSQMQLFRIADSAQQSRLLDLWKIFPPSLPGEDPSHAWTPTNLETEEHRAIARFAKLVGQEQEKEQEPQTEMEEPSGHMDEDMAVEIESSPIDCDYAAQQQADQLRQQQQAAQAAQMSAGYPVQSPSGAWLRSTDTSASNDPFADDGCGGSCAPEPYMASGYEELMRREAEREEHLRRMAQEEEMHQMQIEMLRQQEQEIEMERMLAEQFEMEQLQELERQNQERQLQQNRSSTGSLDGSMYVTFGSSSTQPAITYRPAAYDRVYDNSLVGTPRDLQRMDMMQHSQQHQLCHSMGDAMDTL</sequence>
<organism evidence="3 4">
    <name type="scientific">Ceratocystis fimbriata f. sp. platani</name>
    <dbReference type="NCBI Taxonomy" id="88771"/>
    <lineage>
        <taxon>Eukaryota</taxon>
        <taxon>Fungi</taxon>
        <taxon>Dikarya</taxon>
        <taxon>Ascomycota</taxon>
        <taxon>Pezizomycotina</taxon>
        <taxon>Sordariomycetes</taxon>
        <taxon>Hypocreomycetidae</taxon>
        <taxon>Microascales</taxon>
        <taxon>Ceratocystidaceae</taxon>
        <taxon>Ceratocystis</taxon>
    </lineage>
</organism>
<evidence type="ECO:0000313" key="4">
    <source>
        <dbReference type="Proteomes" id="UP000034841"/>
    </source>
</evidence>